<accession>A0A5T0DIN9</accession>
<reference evidence="1" key="1">
    <citation type="submission" date="2018-05" db="EMBL/GenBank/DDBJ databases">
        <authorList>
            <consortium name="PulseNet: The National Subtyping Network for Foodborne Disease Surveillance"/>
            <person name="Tarr C.L."/>
            <person name="Trees E."/>
            <person name="Katz L.S."/>
            <person name="Carleton-Romer H.A."/>
            <person name="Stroika S."/>
            <person name="Kucerova Z."/>
            <person name="Roache K.F."/>
            <person name="Sabol A.L."/>
            <person name="Besser J."/>
            <person name="Gerner-Smidt P."/>
        </authorList>
    </citation>
    <scope>NUCLEOTIDE SEQUENCE</scope>
    <source>
        <strain evidence="1">2015D-0222</strain>
    </source>
</reference>
<evidence type="ECO:0000313" key="1">
    <source>
        <dbReference type="EMBL" id="EAJ7667961.1"/>
    </source>
</evidence>
<proteinExistence type="predicted"/>
<sequence length="54" mass="5879">MFSFRSVYKELHADRETGCGASCTPFAPAGKQAEFLRMGMSKKSACFQRTAAGI</sequence>
<dbReference type="AlphaFoldDB" id="A0A5T0DIN9"/>
<comment type="caution">
    <text evidence="1">The sequence shown here is derived from an EMBL/GenBank/DDBJ whole genome shotgun (WGS) entry which is preliminary data.</text>
</comment>
<organism evidence="1">
    <name type="scientific">Campylobacter coli</name>
    <dbReference type="NCBI Taxonomy" id="195"/>
    <lineage>
        <taxon>Bacteria</taxon>
        <taxon>Pseudomonadati</taxon>
        <taxon>Campylobacterota</taxon>
        <taxon>Epsilonproteobacteria</taxon>
        <taxon>Campylobacterales</taxon>
        <taxon>Campylobacteraceae</taxon>
        <taxon>Campylobacter</taxon>
    </lineage>
</organism>
<name>A0A5T0DIN9_CAMCO</name>
<protein>
    <submittedName>
        <fullName evidence="1">Exodeoxyribonuclease V subunit alpha</fullName>
    </submittedName>
</protein>
<evidence type="ECO:0000313" key="2">
    <source>
        <dbReference type="EMBL" id="EAJ7668048.1"/>
    </source>
</evidence>
<gene>
    <name evidence="1" type="ORF">A9459_08955</name>
    <name evidence="2" type="ORF">A9459_09410</name>
</gene>
<dbReference type="EMBL" id="AACANT010000017">
    <property type="protein sequence ID" value="EAJ7667961.1"/>
    <property type="molecule type" value="Genomic_DNA"/>
</dbReference>
<dbReference type="EMBL" id="AACANT010000025">
    <property type="protein sequence ID" value="EAJ7668048.1"/>
    <property type="molecule type" value="Genomic_DNA"/>
</dbReference>